<dbReference type="GO" id="GO:0031012">
    <property type="term" value="C:extracellular matrix"/>
    <property type="evidence" value="ECO:0007669"/>
    <property type="project" value="TreeGrafter"/>
</dbReference>
<protein>
    <submittedName>
        <fullName evidence="5">Uncharacterized protein</fullName>
    </submittedName>
</protein>
<name>A0AAE1KI15_PETCI</name>
<dbReference type="AlphaFoldDB" id="A0AAE1KI15"/>
<keyword evidence="6" id="KW-1185">Reference proteome</keyword>
<feature type="chain" id="PRO_5041975299" evidence="4">
    <location>
        <begin position="18"/>
        <end position="141"/>
    </location>
</feature>
<keyword evidence="4" id="KW-0732">Signal</keyword>
<organism evidence="5 6">
    <name type="scientific">Petrolisthes cinctipes</name>
    <name type="common">Flat porcelain crab</name>
    <dbReference type="NCBI Taxonomy" id="88211"/>
    <lineage>
        <taxon>Eukaryota</taxon>
        <taxon>Metazoa</taxon>
        <taxon>Ecdysozoa</taxon>
        <taxon>Arthropoda</taxon>
        <taxon>Crustacea</taxon>
        <taxon>Multicrustacea</taxon>
        <taxon>Malacostraca</taxon>
        <taxon>Eumalacostraca</taxon>
        <taxon>Eucarida</taxon>
        <taxon>Decapoda</taxon>
        <taxon>Pleocyemata</taxon>
        <taxon>Anomura</taxon>
        <taxon>Galatheoidea</taxon>
        <taxon>Porcellanidae</taxon>
        <taxon>Petrolisthes</taxon>
    </lineage>
</organism>
<dbReference type="InterPro" id="IPR000618">
    <property type="entry name" value="Insect_cuticle"/>
</dbReference>
<dbReference type="GO" id="GO:0042302">
    <property type="term" value="F:structural constituent of cuticle"/>
    <property type="evidence" value="ECO:0007669"/>
    <property type="project" value="UniProtKB-UniRule"/>
</dbReference>
<dbReference type="EMBL" id="JAWQEG010002232">
    <property type="protein sequence ID" value="KAK3873337.1"/>
    <property type="molecule type" value="Genomic_DNA"/>
</dbReference>
<dbReference type="Pfam" id="PF00379">
    <property type="entry name" value="Chitin_bind_4"/>
    <property type="match status" value="1"/>
</dbReference>
<dbReference type="PRINTS" id="PR00947">
    <property type="entry name" value="CUTICLE"/>
</dbReference>
<dbReference type="GO" id="GO:0005615">
    <property type="term" value="C:extracellular space"/>
    <property type="evidence" value="ECO:0007669"/>
    <property type="project" value="TreeGrafter"/>
</dbReference>
<dbReference type="PROSITE" id="PS51155">
    <property type="entry name" value="CHIT_BIND_RR_2"/>
    <property type="match status" value="1"/>
</dbReference>
<reference evidence="5" key="1">
    <citation type="submission" date="2023-10" db="EMBL/GenBank/DDBJ databases">
        <title>Genome assemblies of two species of porcelain crab, Petrolisthes cinctipes and Petrolisthes manimaculis (Anomura: Porcellanidae).</title>
        <authorList>
            <person name="Angst P."/>
        </authorList>
    </citation>
    <scope>NUCLEOTIDE SEQUENCE</scope>
    <source>
        <strain evidence="5">PB745_01</strain>
        <tissue evidence="5">Gill</tissue>
    </source>
</reference>
<feature type="compositionally biased region" description="Polar residues" evidence="3">
    <location>
        <begin position="64"/>
        <end position="73"/>
    </location>
</feature>
<dbReference type="PANTHER" id="PTHR12236">
    <property type="entry name" value="STRUCTURAL CONTITUENT OF CUTICLE"/>
    <property type="match status" value="1"/>
</dbReference>
<evidence type="ECO:0000256" key="2">
    <source>
        <dbReference type="PROSITE-ProRule" id="PRU00497"/>
    </source>
</evidence>
<sequence>MFTQASILVVLLGVAVSMPSDLYSPAPRQSGGYSQDQPIPYNFQYGVRDEYAGTDFSQNEESDGNSVSGTYTVQLPDGRKQTVTYTADDYGGYVADVQYYGEAQYPQEYGPPITFKPQAYGSQPSYQAPQPSYQPPQPSYL</sequence>
<dbReference type="PANTHER" id="PTHR12236:SF79">
    <property type="entry name" value="CUTICULAR PROTEIN 50CB-RELATED"/>
    <property type="match status" value="1"/>
</dbReference>
<feature type="region of interest" description="Disordered" evidence="3">
    <location>
        <begin position="108"/>
        <end position="141"/>
    </location>
</feature>
<evidence type="ECO:0000256" key="3">
    <source>
        <dbReference type="SAM" id="MobiDB-lite"/>
    </source>
</evidence>
<feature type="signal peptide" evidence="4">
    <location>
        <begin position="1"/>
        <end position="17"/>
    </location>
</feature>
<evidence type="ECO:0000256" key="1">
    <source>
        <dbReference type="ARBA" id="ARBA00022460"/>
    </source>
</evidence>
<feature type="compositionally biased region" description="Pro residues" evidence="3">
    <location>
        <begin position="132"/>
        <end position="141"/>
    </location>
</feature>
<dbReference type="InterPro" id="IPR031311">
    <property type="entry name" value="CHIT_BIND_RR_consensus"/>
</dbReference>
<feature type="compositionally biased region" description="Low complexity" evidence="3">
    <location>
        <begin position="120"/>
        <end position="131"/>
    </location>
</feature>
<gene>
    <name evidence="5" type="ORF">Pcinc_021666</name>
</gene>
<proteinExistence type="predicted"/>
<accession>A0AAE1KI15</accession>
<dbReference type="Proteomes" id="UP001286313">
    <property type="component" value="Unassembled WGS sequence"/>
</dbReference>
<dbReference type="InterPro" id="IPR051217">
    <property type="entry name" value="Insect_Cuticle_Struc_Prot"/>
</dbReference>
<evidence type="ECO:0000313" key="5">
    <source>
        <dbReference type="EMBL" id="KAK3873337.1"/>
    </source>
</evidence>
<feature type="region of interest" description="Disordered" evidence="3">
    <location>
        <begin position="50"/>
        <end position="73"/>
    </location>
</feature>
<evidence type="ECO:0000313" key="6">
    <source>
        <dbReference type="Proteomes" id="UP001286313"/>
    </source>
</evidence>
<comment type="caution">
    <text evidence="5">The sequence shown here is derived from an EMBL/GenBank/DDBJ whole genome shotgun (WGS) entry which is preliminary data.</text>
</comment>
<dbReference type="PROSITE" id="PS00233">
    <property type="entry name" value="CHIT_BIND_RR_1"/>
    <property type="match status" value="1"/>
</dbReference>
<keyword evidence="1 2" id="KW-0193">Cuticle</keyword>
<evidence type="ECO:0000256" key="4">
    <source>
        <dbReference type="SAM" id="SignalP"/>
    </source>
</evidence>